<proteinExistence type="predicted"/>
<protein>
    <recommendedName>
        <fullName evidence="4">Peptidase A1 domain-containing protein</fullName>
    </recommendedName>
</protein>
<dbReference type="SUPFAM" id="SSF50630">
    <property type="entry name" value="Acid proteases"/>
    <property type="match status" value="1"/>
</dbReference>
<keyword evidence="2" id="KW-1133">Transmembrane helix</keyword>
<dbReference type="Proteomes" id="UP001303373">
    <property type="component" value="Chromosome 6"/>
</dbReference>
<dbReference type="AlphaFoldDB" id="A0AAQ3RA42"/>
<evidence type="ECO:0000256" key="3">
    <source>
        <dbReference type="SAM" id="SignalP"/>
    </source>
</evidence>
<feature type="compositionally biased region" description="Basic and acidic residues" evidence="1">
    <location>
        <begin position="743"/>
        <end position="758"/>
    </location>
</feature>
<name>A0AAQ3RA42_9PEZI</name>
<evidence type="ECO:0000256" key="1">
    <source>
        <dbReference type="SAM" id="MobiDB-lite"/>
    </source>
</evidence>
<feature type="compositionally biased region" description="Polar residues" evidence="1">
    <location>
        <begin position="634"/>
        <end position="649"/>
    </location>
</feature>
<feature type="region of interest" description="Disordered" evidence="1">
    <location>
        <begin position="552"/>
        <end position="591"/>
    </location>
</feature>
<keyword evidence="6" id="KW-1185">Reference proteome</keyword>
<feature type="chain" id="PRO_5043021205" description="Peptidase A1 domain-containing protein" evidence="3">
    <location>
        <begin position="26"/>
        <end position="758"/>
    </location>
</feature>
<evidence type="ECO:0000313" key="6">
    <source>
        <dbReference type="Proteomes" id="UP001303373"/>
    </source>
</evidence>
<sequence length="758" mass="81210">MPLSLARMLLLPTALLASNLPAVLALSLFPTRDATSTTLPAPLSIHPDENWDGVDGQWSSFTLRVGTPQQFVRVFMSFNGYQTWVVLPQGCTGAADQNACEALRGGIFNTSASSTWDTIGLYDLSVDRNLGFVSNAYYSYETVGLSGLGENGPTIQNTTVGAMAGITFYLGLFGLNPKPSNFTGYNDPSPSYMTLLKEQKQIASLSVGYTAGANYRYTGVPASLTLGGYDANKFTANDVEFIFAPDNERTLIVGVQSISTPSSNLASPVGIDLLPNPIYAMIDSTIAEMWLPQEACSVFESQFGLVWDNNTELYLVNQTLHDSLTKRNASITFQLGQGTSGGPTIQIELPYAAFDLTAQAPYQGLSNQSYYFPIRRAANDSQYTIGRTFLQEAYLTVDWESQRFNISQVVWSQNASEHLVVIPPSTGESTGTSGANSTSDKSEKITAGAIAGIVVGAVVLIAIVLGLVMWHFHRQNKAAKAREKEKLGLGYGEGNNTVLPKAELEGSSPYGGPGSRRDFRGVDSRNLLSAGGSTAVGSSDLESPLSPVAGGGLGYFGRNRSPHSLSTPSAGEGTHSSSDSAPFSPLAPSSNSEVENRALFIHEMPADMPAIREKDGRPLTEKEALAHRERVYNGVNSNPVSATSDSNSPRAPPRRINPDEIIRAPREIQQRLRAQDNFGHPSPHAQDPFAAGHQPAGCDHGPFSDVGIAQTTSTLQTTGISPIATSTGESEPASGRRGLHRAFSFEEHDNNSSEELYK</sequence>
<feature type="region of interest" description="Disordered" evidence="1">
    <location>
        <begin position="628"/>
        <end position="659"/>
    </location>
</feature>
<keyword evidence="2" id="KW-0812">Transmembrane</keyword>
<evidence type="ECO:0000259" key="4">
    <source>
        <dbReference type="PROSITE" id="PS51767"/>
    </source>
</evidence>
<feature type="compositionally biased region" description="Polar residues" evidence="1">
    <location>
        <begin position="562"/>
        <end position="591"/>
    </location>
</feature>
<feature type="domain" description="Peptidase A1" evidence="4">
    <location>
        <begin position="59"/>
        <end position="407"/>
    </location>
</feature>
<feature type="region of interest" description="Disordered" evidence="1">
    <location>
        <begin position="489"/>
        <end position="522"/>
    </location>
</feature>
<dbReference type="EMBL" id="CP138585">
    <property type="protein sequence ID" value="WPH01471.1"/>
    <property type="molecule type" value="Genomic_DNA"/>
</dbReference>
<dbReference type="Pfam" id="PF00026">
    <property type="entry name" value="Asp"/>
    <property type="match status" value="1"/>
</dbReference>
<feature type="compositionally biased region" description="Polar residues" evidence="1">
    <location>
        <begin position="709"/>
        <end position="729"/>
    </location>
</feature>
<keyword evidence="3" id="KW-0732">Signal</keyword>
<feature type="transmembrane region" description="Helical" evidence="2">
    <location>
        <begin position="447"/>
        <end position="472"/>
    </location>
</feature>
<dbReference type="PROSITE" id="PS51767">
    <property type="entry name" value="PEPTIDASE_A1"/>
    <property type="match status" value="1"/>
</dbReference>
<dbReference type="Gene3D" id="2.40.70.10">
    <property type="entry name" value="Acid Proteases"/>
    <property type="match status" value="2"/>
</dbReference>
<evidence type="ECO:0000256" key="2">
    <source>
        <dbReference type="SAM" id="Phobius"/>
    </source>
</evidence>
<gene>
    <name evidence="5" type="ORF">R9X50_00431700</name>
</gene>
<dbReference type="InterPro" id="IPR021109">
    <property type="entry name" value="Peptidase_aspartic_dom_sf"/>
</dbReference>
<feature type="signal peptide" evidence="3">
    <location>
        <begin position="1"/>
        <end position="25"/>
    </location>
</feature>
<evidence type="ECO:0000313" key="5">
    <source>
        <dbReference type="EMBL" id="WPH01471.1"/>
    </source>
</evidence>
<feature type="region of interest" description="Disordered" evidence="1">
    <location>
        <begin position="676"/>
        <end position="758"/>
    </location>
</feature>
<keyword evidence="2" id="KW-0472">Membrane</keyword>
<accession>A0AAQ3RA42</accession>
<organism evidence="5 6">
    <name type="scientific">Acrodontium crateriforme</name>
    <dbReference type="NCBI Taxonomy" id="150365"/>
    <lineage>
        <taxon>Eukaryota</taxon>
        <taxon>Fungi</taxon>
        <taxon>Dikarya</taxon>
        <taxon>Ascomycota</taxon>
        <taxon>Pezizomycotina</taxon>
        <taxon>Dothideomycetes</taxon>
        <taxon>Dothideomycetidae</taxon>
        <taxon>Mycosphaerellales</taxon>
        <taxon>Teratosphaeriaceae</taxon>
        <taxon>Acrodontium</taxon>
    </lineage>
</organism>
<dbReference type="InterPro" id="IPR033121">
    <property type="entry name" value="PEPTIDASE_A1"/>
</dbReference>
<reference evidence="5 6" key="1">
    <citation type="submission" date="2023-11" db="EMBL/GenBank/DDBJ databases">
        <title>An acidophilic fungus is an integral part of prey digestion in a carnivorous sundew plant.</title>
        <authorList>
            <person name="Tsai I.J."/>
        </authorList>
    </citation>
    <scope>NUCLEOTIDE SEQUENCE [LARGE SCALE GENOMIC DNA]</scope>
    <source>
        <strain evidence="5">169a</strain>
    </source>
</reference>